<dbReference type="InterPro" id="IPR027417">
    <property type="entry name" value="P-loop_NTPase"/>
</dbReference>
<organism evidence="6 7">
    <name type="scientific">Peribacillus cavernae</name>
    <dbReference type="NCBI Taxonomy" id="1674310"/>
    <lineage>
        <taxon>Bacteria</taxon>
        <taxon>Bacillati</taxon>
        <taxon>Bacillota</taxon>
        <taxon>Bacilli</taxon>
        <taxon>Bacillales</taxon>
        <taxon>Bacillaceae</taxon>
        <taxon>Peribacillus</taxon>
    </lineage>
</organism>
<protein>
    <submittedName>
        <fullName evidence="6">ABC transporter ATP-binding protein</fullName>
    </submittedName>
</protein>
<keyword evidence="7" id="KW-1185">Reference proteome</keyword>
<dbReference type="CDD" id="cd03257">
    <property type="entry name" value="ABC_NikE_OppD_transporters"/>
    <property type="match status" value="1"/>
</dbReference>
<dbReference type="PANTHER" id="PTHR43776">
    <property type="entry name" value="TRANSPORT ATP-BINDING PROTEIN"/>
    <property type="match status" value="1"/>
</dbReference>
<evidence type="ECO:0000256" key="3">
    <source>
        <dbReference type="ARBA" id="ARBA00022741"/>
    </source>
</evidence>
<gene>
    <name evidence="6" type="ORF">ELQ35_19550</name>
</gene>
<evidence type="ECO:0000256" key="4">
    <source>
        <dbReference type="ARBA" id="ARBA00022840"/>
    </source>
</evidence>
<dbReference type="PROSITE" id="PS50893">
    <property type="entry name" value="ABC_TRANSPORTER_2"/>
    <property type="match status" value="1"/>
</dbReference>
<dbReference type="EMBL" id="RYZZ01000038">
    <property type="protein sequence ID" value="RUQ25793.1"/>
    <property type="molecule type" value="Genomic_DNA"/>
</dbReference>
<dbReference type="NCBIfam" id="TIGR01727">
    <property type="entry name" value="oligo_HPY"/>
    <property type="match status" value="1"/>
</dbReference>
<dbReference type="InterPro" id="IPR050319">
    <property type="entry name" value="ABC_transp_ATP-bind"/>
</dbReference>
<feature type="domain" description="ABC transporter" evidence="5">
    <location>
        <begin position="5"/>
        <end position="250"/>
    </location>
</feature>
<comment type="caution">
    <text evidence="6">The sequence shown here is derived from an EMBL/GenBank/DDBJ whole genome shotgun (WGS) entry which is preliminary data.</text>
</comment>
<comment type="similarity">
    <text evidence="1">Belongs to the ABC transporter superfamily.</text>
</comment>
<keyword evidence="4 6" id="KW-0067">ATP-binding</keyword>
<dbReference type="Proteomes" id="UP000267430">
    <property type="component" value="Unassembled WGS sequence"/>
</dbReference>
<name>A0A3S0TWV2_9BACI</name>
<dbReference type="InterPro" id="IPR017871">
    <property type="entry name" value="ABC_transporter-like_CS"/>
</dbReference>
<keyword evidence="2" id="KW-0813">Transport</keyword>
<dbReference type="InterPro" id="IPR013563">
    <property type="entry name" value="Oligopep_ABC_C"/>
</dbReference>
<dbReference type="InterPro" id="IPR003439">
    <property type="entry name" value="ABC_transporter-like_ATP-bd"/>
</dbReference>
<dbReference type="AlphaFoldDB" id="A0A3S0TWV2"/>
<evidence type="ECO:0000256" key="2">
    <source>
        <dbReference type="ARBA" id="ARBA00022448"/>
    </source>
</evidence>
<evidence type="ECO:0000313" key="7">
    <source>
        <dbReference type="Proteomes" id="UP000267430"/>
    </source>
</evidence>
<dbReference type="GO" id="GO:0015833">
    <property type="term" value="P:peptide transport"/>
    <property type="evidence" value="ECO:0007669"/>
    <property type="project" value="InterPro"/>
</dbReference>
<dbReference type="GO" id="GO:0016887">
    <property type="term" value="F:ATP hydrolysis activity"/>
    <property type="evidence" value="ECO:0007669"/>
    <property type="project" value="InterPro"/>
</dbReference>
<dbReference type="Pfam" id="PF00005">
    <property type="entry name" value="ABC_tran"/>
    <property type="match status" value="1"/>
</dbReference>
<evidence type="ECO:0000313" key="6">
    <source>
        <dbReference type="EMBL" id="RUQ25793.1"/>
    </source>
</evidence>
<sequence>MKNLLDIKGIKKHFPVRGTKDVVTAVNDISFNIREGETFGLIGESGSGKSSVGRCILNLISPTSGEMRYKGMEYSKFGKKEAAVIRTEMQMVFQDPYYSLNPRKTVWETVEDTLRVNKNLAATDRKKMTVDALAKVQFFENDYEKYPHQLSAGQQQRVGIARAIAPKPKFIVLDEPTSSLDLSVRAEIIDLLVKLQKDSGITYLFISHDLSTIQFLCHRVAVMYLGRIVEYGDVNEVFHNHRHPYSKALLASVMKPDPKIPRSDYRLSGEIPSPINLPKGCHLASRCPEVEAKCREIDPPFIDVGNGHFVNCHHAAPLEKERIPVTQKN</sequence>
<dbReference type="Pfam" id="PF08352">
    <property type="entry name" value="oligo_HPY"/>
    <property type="match status" value="1"/>
</dbReference>
<dbReference type="PANTHER" id="PTHR43776:SF7">
    <property type="entry name" value="D,D-DIPEPTIDE TRANSPORT ATP-BINDING PROTEIN DDPF-RELATED"/>
    <property type="match status" value="1"/>
</dbReference>
<keyword evidence="3" id="KW-0547">Nucleotide-binding</keyword>
<dbReference type="OrthoDB" id="9779287at2"/>
<dbReference type="GO" id="GO:0005524">
    <property type="term" value="F:ATP binding"/>
    <property type="evidence" value="ECO:0007669"/>
    <property type="project" value="UniProtKB-KW"/>
</dbReference>
<dbReference type="SMART" id="SM00382">
    <property type="entry name" value="AAA"/>
    <property type="match status" value="1"/>
</dbReference>
<evidence type="ECO:0000259" key="5">
    <source>
        <dbReference type="PROSITE" id="PS50893"/>
    </source>
</evidence>
<dbReference type="RefSeq" id="WP_126866867.1">
    <property type="nucleotide sequence ID" value="NZ_JAUSTX010000040.1"/>
</dbReference>
<dbReference type="PROSITE" id="PS00211">
    <property type="entry name" value="ABC_TRANSPORTER_1"/>
    <property type="match status" value="1"/>
</dbReference>
<dbReference type="FunFam" id="3.40.50.300:FF:000016">
    <property type="entry name" value="Oligopeptide ABC transporter ATP-binding component"/>
    <property type="match status" value="1"/>
</dbReference>
<dbReference type="Gene3D" id="3.40.50.300">
    <property type="entry name" value="P-loop containing nucleotide triphosphate hydrolases"/>
    <property type="match status" value="1"/>
</dbReference>
<evidence type="ECO:0000256" key="1">
    <source>
        <dbReference type="ARBA" id="ARBA00005417"/>
    </source>
</evidence>
<reference evidence="6 7" key="1">
    <citation type="submission" date="2018-12" db="EMBL/GenBank/DDBJ databases">
        <title>Bacillus chawlae sp. nov., Bacillus glennii sp. nov., and Bacillus saganii sp. nov. Isolated from the Vehicle Assembly Building at Kennedy Space Center where the Viking Spacecraft were Assembled.</title>
        <authorList>
            <person name="Seuylemezian A."/>
            <person name="Vaishampayan P."/>
        </authorList>
    </citation>
    <scope>NUCLEOTIDE SEQUENCE [LARGE SCALE GENOMIC DNA]</scope>
    <source>
        <strain evidence="6 7">L5</strain>
    </source>
</reference>
<dbReference type="InterPro" id="IPR003593">
    <property type="entry name" value="AAA+_ATPase"/>
</dbReference>
<proteinExistence type="inferred from homology"/>
<dbReference type="SUPFAM" id="SSF52540">
    <property type="entry name" value="P-loop containing nucleoside triphosphate hydrolases"/>
    <property type="match status" value="1"/>
</dbReference>
<dbReference type="GO" id="GO:0055085">
    <property type="term" value="P:transmembrane transport"/>
    <property type="evidence" value="ECO:0007669"/>
    <property type="project" value="UniProtKB-ARBA"/>
</dbReference>
<accession>A0A3S0TWV2</accession>